<dbReference type="Gene3D" id="2.120.10.30">
    <property type="entry name" value="TolB, C-terminal domain"/>
    <property type="match status" value="1"/>
</dbReference>
<feature type="region of interest" description="Disordered" evidence="1">
    <location>
        <begin position="129"/>
        <end position="151"/>
    </location>
</feature>
<proteinExistence type="predicted"/>
<gene>
    <name evidence="2" type="ORF">LZC94_41300</name>
</gene>
<dbReference type="EMBL" id="CP089984">
    <property type="protein sequence ID" value="WXB14249.1"/>
    <property type="molecule type" value="Genomic_DNA"/>
</dbReference>
<dbReference type="SUPFAM" id="SSF63825">
    <property type="entry name" value="YWTD domain"/>
    <property type="match status" value="2"/>
</dbReference>
<name>A0ABZ2LXB3_9BACT</name>
<protein>
    <submittedName>
        <fullName evidence="2">DUF5050 domain-containing protein</fullName>
    </submittedName>
</protein>
<evidence type="ECO:0000313" key="2">
    <source>
        <dbReference type="EMBL" id="WXB14249.1"/>
    </source>
</evidence>
<reference evidence="2 3" key="1">
    <citation type="submission" date="2021-12" db="EMBL/GenBank/DDBJ databases">
        <title>Discovery of the Pendulisporaceae a myxobacterial family with distinct sporulation behavior and unique specialized metabolism.</title>
        <authorList>
            <person name="Garcia R."/>
            <person name="Popoff A."/>
            <person name="Bader C.D."/>
            <person name="Loehr J."/>
            <person name="Walesch S."/>
            <person name="Walt C."/>
            <person name="Boldt J."/>
            <person name="Bunk B."/>
            <person name="Haeckl F.J.F.P.J."/>
            <person name="Gunesch A.P."/>
            <person name="Birkelbach J."/>
            <person name="Nuebel U."/>
            <person name="Pietschmann T."/>
            <person name="Bach T."/>
            <person name="Mueller R."/>
        </authorList>
    </citation>
    <scope>NUCLEOTIDE SEQUENCE [LARGE SCALE GENOMIC DNA]</scope>
    <source>
        <strain evidence="2 3">MSr11954</strain>
    </source>
</reference>
<sequence length="407" mass="43920">MVGVAVLGIGIAAAWVACNEIVGNESPTRVDPSGPDGEVDAPVARCDGGTCGQDACDGPCVIDCREAMVTDPDNHCGSCERSCLGGKCEDGGCTPVEVSEGSYPLDVLVDPASDGYVYWATGNNSGPSRILRRPKSLQSPPETVFEGGTQLFSPPLGMAGDHLYWLMHGPSANGRTTVNWANKDGSSWQSFEPEGNVWTTVAQDPAALYWTALEPKPAIRRWPLGADPSKVAAWWLEPGPGNPASRRFLAIEAEPGPNERIFWLESDGVYRIEKNGTRQKLLAHDFYSAPGSYLAVTKSDIYFVTSDNQIVRMNHDGECPGEKVCPEVIVPSYSPKNVRALTIDDDKLYWGVYPDGYLMRIDLDGTHLVTLAKVNNGGVVGIAFDDRAIYFLSGSRSGKGSVWRMAK</sequence>
<evidence type="ECO:0000256" key="1">
    <source>
        <dbReference type="SAM" id="MobiDB-lite"/>
    </source>
</evidence>
<dbReference type="InterPro" id="IPR011042">
    <property type="entry name" value="6-blade_b-propeller_TolB-like"/>
</dbReference>
<evidence type="ECO:0000313" key="3">
    <source>
        <dbReference type="Proteomes" id="UP001370348"/>
    </source>
</evidence>
<dbReference type="RefSeq" id="WP_394823869.1">
    <property type="nucleotide sequence ID" value="NZ_CP089984.1"/>
</dbReference>
<organism evidence="2 3">
    <name type="scientific">Pendulispora albinea</name>
    <dbReference type="NCBI Taxonomy" id="2741071"/>
    <lineage>
        <taxon>Bacteria</taxon>
        <taxon>Pseudomonadati</taxon>
        <taxon>Myxococcota</taxon>
        <taxon>Myxococcia</taxon>
        <taxon>Myxococcales</taxon>
        <taxon>Sorangiineae</taxon>
        <taxon>Pendulisporaceae</taxon>
        <taxon>Pendulispora</taxon>
    </lineage>
</organism>
<accession>A0ABZ2LXB3</accession>
<dbReference type="Proteomes" id="UP001370348">
    <property type="component" value="Chromosome"/>
</dbReference>
<keyword evidence="3" id="KW-1185">Reference proteome</keyword>